<dbReference type="OrthoDB" id="10013106at2"/>
<protein>
    <submittedName>
        <fullName evidence="2">Uncharacterized protein</fullName>
    </submittedName>
</protein>
<dbReference type="Proteomes" id="UP000650511">
    <property type="component" value="Unassembled WGS sequence"/>
</dbReference>
<proteinExistence type="predicted"/>
<evidence type="ECO:0000256" key="1">
    <source>
        <dbReference type="SAM" id="MobiDB-lite"/>
    </source>
</evidence>
<organism evidence="2 3">
    <name type="scientific">Egicoccus halophilus</name>
    <dbReference type="NCBI Taxonomy" id="1670830"/>
    <lineage>
        <taxon>Bacteria</taxon>
        <taxon>Bacillati</taxon>
        <taxon>Actinomycetota</taxon>
        <taxon>Nitriliruptoria</taxon>
        <taxon>Egicoccales</taxon>
        <taxon>Egicoccaceae</taxon>
        <taxon>Egicoccus</taxon>
    </lineage>
</organism>
<evidence type="ECO:0000313" key="2">
    <source>
        <dbReference type="EMBL" id="GGI07696.1"/>
    </source>
</evidence>
<feature type="compositionally biased region" description="Low complexity" evidence="1">
    <location>
        <begin position="1"/>
        <end position="13"/>
    </location>
</feature>
<comment type="caution">
    <text evidence="2">The sequence shown here is derived from an EMBL/GenBank/DDBJ whole genome shotgun (WGS) entry which is preliminary data.</text>
</comment>
<reference evidence="2" key="2">
    <citation type="submission" date="2020-09" db="EMBL/GenBank/DDBJ databases">
        <authorList>
            <person name="Sun Q."/>
            <person name="Zhou Y."/>
        </authorList>
    </citation>
    <scope>NUCLEOTIDE SEQUENCE</scope>
    <source>
        <strain evidence="2">CGMCC 1.14988</strain>
    </source>
</reference>
<accession>A0A8J3EUG8</accession>
<keyword evidence="3" id="KW-1185">Reference proteome</keyword>
<name>A0A8J3EUG8_9ACTN</name>
<gene>
    <name evidence="2" type="ORF">GCM10011354_25380</name>
</gene>
<feature type="region of interest" description="Disordered" evidence="1">
    <location>
        <begin position="1"/>
        <end position="37"/>
    </location>
</feature>
<sequence>MTSATSPSATSPSATPPSATPPTVTSPTVTSPTVTSPPGLLSVEAASVPDPLTALPVVLALSSSHAERVRSWVEGVLGWQPVEAVVEPLVPPRLCLTDVGDDADRRDPLPAGVPVVLLVAPDDPPTTVAAHAVHLRPVATLCWPQDRDRLEDAARTALRVPADARGDRRLLRVGGAAGGVGTSTVVAALAGLFGWQGHASLAVVGPGAPVGAVRDVAVEALAGTGLWSQASALPGVPRTRAVRVPHRPSARVVVGDAAVEVAVVDAGVDDDVDVLVTRPDAAGLTAARRTTAAVVVVVGNGPAPRAAVQEACGARRRVHLPRSARVARAGLLGRVPAGLPGSWLRPLIGLTHVRGGDPP</sequence>
<feature type="compositionally biased region" description="Low complexity" evidence="1">
    <location>
        <begin position="21"/>
        <end position="37"/>
    </location>
</feature>
<dbReference type="RefSeq" id="WP_130651107.1">
    <property type="nucleotide sequence ID" value="NZ_BMHA01000009.1"/>
</dbReference>
<dbReference type="AlphaFoldDB" id="A0A8J3EUG8"/>
<dbReference type="EMBL" id="BMHA01000009">
    <property type="protein sequence ID" value="GGI07696.1"/>
    <property type="molecule type" value="Genomic_DNA"/>
</dbReference>
<reference evidence="2" key="1">
    <citation type="journal article" date="2014" name="Int. J. Syst. Evol. Microbiol.">
        <title>Complete genome sequence of Corynebacterium casei LMG S-19264T (=DSM 44701T), isolated from a smear-ripened cheese.</title>
        <authorList>
            <consortium name="US DOE Joint Genome Institute (JGI-PGF)"/>
            <person name="Walter F."/>
            <person name="Albersmeier A."/>
            <person name="Kalinowski J."/>
            <person name="Ruckert C."/>
        </authorList>
    </citation>
    <scope>NUCLEOTIDE SEQUENCE</scope>
    <source>
        <strain evidence="2">CGMCC 1.14988</strain>
    </source>
</reference>
<evidence type="ECO:0000313" key="3">
    <source>
        <dbReference type="Proteomes" id="UP000650511"/>
    </source>
</evidence>